<keyword evidence="3" id="KW-1185">Reference proteome</keyword>
<organism evidence="2 3">
    <name type="scientific">Spirodela intermedia</name>
    <name type="common">Intermediate duckweed</name>
    <dbReference type="NCBI Taxonomy" id="51605"/>
    <lineage>
        <taxon>Eukaryota</taxon>
        <taxon>Viridiplantae</taxon>
        <taxon>Streptophyta</taxon>
        <taxon>Embryophyta</taxon>
        <taxon>Tracheophyta</taxon>
        <taxon>Spermatophyta</taxon>
        <taxon>Magnoliopsida</taxon>
        <taxon>Liliopsida</taxon>
        <taxon>Araceae</taxon>
        <taxon>Lemnoideae</taxon>
        <taxon>Spirodela</taxon>
    </lineage>
</organism>
<dbReference type="AlphaFoldDB" id="A0A7I8K0S9"/>
<feature type="region of interest" description="Disordered" evidence="1">
    <location>
        <begin position="1"/>
        <end position="49"/>
    </location>
</feature>
<protein>
    <submittedName>
        <fullName evidence="2">Uncharacterized protein</fullName>
    </submittedName>
</protein>
<evidence type="ECO:0000256" key="1">
    <source>
        <dbReference type="SAM" id="MobiDB-lite"/>
    </source>
</evidence>
<gene>
    <name evidence="2" type="ORF">SI8410_01001376</name>
</gene>
<evidence type="ECO:0000313" key="3">
    <source>
        <dbReference type="Proteomes" id="UP000663760"/>
    </source>
</evidence>
<evidence type="ECO:0000313" key="2">
    <source>
        <dbReference type="EMBL" id="CAA7389298.1"/>
    </source>
</evidence>
<dbReference type="Proteomes" id="UP000663760">
    <property type="component" value="Chromosome 1"/>
</dbReference>
<accession>A0A7I8K0S9</accession>
<reference evidence="2" key="1">
    <citation type="submission" date="2020-02" db="EMBL/GenBank/DDBJ databases">
        <authorList>
            <person name="Scholz U."/>
            <person name="Mascher M."/>
            <person name="Fiebig A."/>
        </authorList>
    </citation>
    <scope>NUCLEOTIDE SEQUENCE</scope>
</reference>
<name>A0A7I8K0S9_SPIIN</name>
<sequence>MKKLSDYPYSESSAERAADHTPIQLSTAGASGEIASLEQDDSGISHAPA</sequence>
<proteinExistence type="predicted"/>
<dbReference type="EMBL" id="LR746264">
    <property type="protein sequence ID" value="CAA7389298.1"/>
    <property type="molecule type" value="Genomic_DNA"/>
</dbReference>